<dbReference type="PANTHER" id="PTHR43543:SF1">
    <property type="entry name" value="MALONIC SEMIALDEHYDE REDUCTASE RUTE-RELATED"/>
    <property type="match status" value="1"/>
</dbReference>
<name>A0A059FJE0_9PROT</name>
<comment type="caution">
    <text evidence="7">The sequence shown here is derived from an EMBL/GenBank/DDBJ whole genome shotgun (WGS) entry which is preliminary data.</text>
</comment>
<dbReference type="RefSeq" id="WP_035617542.1">
    <property type="nucleotide sequence ID" value="NZ_ARYK01000006.1"/>
</dbReference>
<dbReference type="AlphaFoldDB" id="A0A059FJE0"/>
<reference evidence="7 8" key="1">
    <citation type="journal article" date="2014" name="Antonie Van Leeuwenhoek">
        <title>Hyphomonas beringensis sp. nov. and Hyphomonas chukchiensis sp. nov., isolated from surface seawater of the Bering Sea and Chukchi Sea.</title>
        <authorList>
            <person name="Li C."/>
            <person name="Lai Q."/>
            <person name="Li G."/>
            <person name="Dong C."/>
            <person name="Wang J."/>
            <person name="Liao Y."/>
            <person name="Shao Z."/>
        </authorList>
    </citation>
    <scope>NUCLEOTIDE SEQUENCE [LARGE SCALE GENOMIC DNA]</scope>
    <source>
        <strain evidence="7 8">MHS-2</strain>
    </source>
</reference>
<evidence type="ECO:0000256" key="2">
    <source>
        <dbReference type="ARBA" id="ARBA00022643"/>
    </source>
</evidence>
<dbReference type="NCBIfam" id="NF003768">
    <property type="entry name" value="PRK05365.1"/>
    <property type="match status" value="1"/>
</dbReference>
<dbReference type="InterPro" id="IPR029479">
    <property type="entry name" value="Nitroreductase"/>
</dbReference>
<evidence type="ECO:0000259" key="6">
    <source>
        <dbReference type="Pfam" id="PF00881"/>
    </source>
</evidence>
<dbReference type="STRING" id="1280950.HJO_13076"/>
<evidence type="ECO:0000256" key="5">
    <source>
        <dbReference type="HAMAP-Rule" id="MF_01204"/>
    </source>
</evidence>
<protein>
    <recommendedName>
        <fullName evidence="5">Putative NADH dehydrogenase/NAD(P)H nitroreductase HJO_13076</fullName>
        <ecNumber evidence="5">1.-.-.-</ecNumber>
    </recommendedName>
</protein>
<feature type="domain" description="Nitroreductase" evidence="6">
    <location>
        <begin position="18"/>
        <end position="176"/>
    </location>
</feature>
<comment type="similarity">
    <text evidence="5">Belongs to the nitroreductase family. HadB/RutE subfamily.</text>
</comment>
<keyword evidence="3 5" id="KW-0521">NADP</keyword>
<dbReference type="Gene3D" id="3.40.109.10">
    <property type="entry name" value="NADH Oxidase"/>
    <property type="match status" value="1"/>
</dbReference>
<dbReference type="EC" id="1.-.-.-" evidence="5"/>
<keyword evidence="1 5" id="KW-0285">Flavoprotein</keyword>
<dbReference type="PATRIC" id="fig|1280950.3.peg.2622"/>
<keyword evidence="4 5" id="KW-0560">Oxidoreductase</keyword>
<proteinExistence type="inferred from homology"/>
<dbReference type="eggNOG" id="COG0778">
    <property type="taxonomic scope" value="Bacteria"/>
</dbReference>
<dbReference type="HAMAP" id="MF_01204">
    <property type="entry name" value="Oxidoreductase_RutE_HadB"/>
    <property type="match status" value="1"/>
</dbReference>
<dbReference type="Pfam" id="PF00881">
    <property type="entry name" value="Nitroreductase"/>
    <property type="match status" value="1"/>
</dbReference>
<gene>
    <name evidence="7" type="ORF">HJO_13076</name>
</gene>
<sequence length="199" mass="22251">MAHPVNDHALDVIFRDARTQNGFTDKAVPEILVRAVYDLAKMGPTSANCSPARFVWVTTEDGKKRLAPHMSGTNVDKTMAAPWTCIIAYDLHFKEKIPKLFPHAPGAKDWFDKNRDETAFRNGSLQGAYLMIAARALGLDCGPMSGFDPAGVNKEFFESQDGEMQNWRVNFICNIGHGDKSKLFDRSPRLDFDEACRIV</sequence>
<dbReference type="InterPro" id="IPR023936">
    <property type="entry name" value="RutE-like"/>
</dbReference>
<dbReference type="InterPro" id="IPR000415">
    <property type="entry name" value="Nitroreductase-like"/>
</dbReference>
<dbReference type="CDD" id="cd02148">
    <property type="entry name" value="RutE-like"/>
    <property type="match status" value="1"/>
</dbReference>
<evidence type="ECO:0000256" key="1">
    <source>
        <dbReference type="ARBA" id="ARBA00022630"/>
    </source>
</evidence>
<keyword evidence="5" id="KW-0520">NAD</keyword>
<evidence type="ECO:0000313" key="8">
    <source>
        <dbReference type="Proteomes" id="UP000025171"/>
    </source>
</evidence>
<dbReference type="PANTHER" id="PTHR43543">
    <property type="entry name" value="MALONIC SEMIALDEHYDE REDUCTASE RUTE-RELATED"/>
    <property type="match status" value="1"/>
</dbReference>
<keyword evidence="2 5" id="KW-0288">FMN</keyword>
<dbReference type="GO" id="GO:0016491">
    <property type="term" value="F:oxidoreductase activity"/>
    <property type="evidence" value="ECO:0007669"/>
    <property type="project" value="UniProtKB-UniRule"/>
</dbReference>
<dbReference type="OrthoDB" id="9784375at2"/>
<evidence type="ECO:0000313" key="7">
    <source>
        <dbReference type="EMBL" id="KCZ90785.1"/>
    </source>
</evidence>
<dbReference type="Proteomes" id="UP000025171">
    <property type="component" value="Unassembled WGS sequence"/>
</dbReference>
<dbReference type="InterPro" id="IPR050461">
    <property type="entry name" value="Nitroreductase_HadB/RutE"/>
</dbReference>
<dbReference type="EMBL" id="ARYK01000006">
    <property type="protein sequence ID" value="KCZ90785.1"/>
    <property type="molecule type" value="Genomic_DNA"/>
</dbReference>
<evidence type="ECO:0000256" key="3">
    <source>
        <dbReference type="ARBA" id="ARBA00022857"/>
    </source>
</evidence>
<comment type="cofactor">
    <cofactor evidence="5">
        <name>FMN</name>
        <dbReference type="ChEBI" id="CHEBI:58210"/>
    </cofactor>
</comment>
<organism evidence="7 8">
    <name type="scientific">Hyphomonas johnsonii MHS-2</name>
    <dbReference type="NCBI Taxonomy" id="1280950"/>
    <lineage>
        <taxon>Bacteria</taxon>
        <taxon>Pseudomonadati</taxon>
        <taxon>Pseudomonadota</taxon>
        <taxon>Alphaproteobacteria</taxon>
        <taxon>Hyphomonadales</taxon>
        <taxon>Hyphomonadaceae</taxon>
        <taxon>Hyphomonas</taxon>
    </lineage>
</organism>
<evidence type="ECO:0000256" key="4">
    <source>
        <dbReference type="ARBA" id="ARBA00023002"/>
    </source>
</evidence>
<accession>A0A059FJE0</accession>
<dbReference type="SUPFAM" id="SSF55469">
    <property type="entry name" value="FMN-dependent nitroreductase-like"/>
    <property type="match status" value="1"/>
</dbReference>
<keyword evidence="8" id="KW-1185">Reference proteome</keyword>